<feature type="transmembrane region" description="Helical" evidence="1">
    <location>
        <begin position="188"/>
        <end position="205"/>
    </location>
</feature>
<reference evidence="2 3" key="1">
    <citation type="journal article" date="2015" name="Nature">
        <title>rRNA introns, odd ribosomes, and small enigmatic genomes across a large radiation of phyla.</title>
        <authorList>
            <person name="Brown C.T."/>
            <person name="Hug L.A."/>
            <person name="Thomas B.C."/>
            <person name="Sharon I."/>
            <person name="Castelle C.J."/>
            <person name="Singh A."/>
            <person name="Wilkins M.J."/>
            <person name="Williams K.H."/>
            <person name="Banfield J.F."/>
        </authorList>
    </citation>
    <scope>NUCLEOTIDE SEQUENCE [LARGE SCALE GENOMIC DNA]</scope>
</reference>
<feature type="transmembrane region" description="Helical" evidence="1">
    <location>
        <begin position="236"/>
        <end position="254"/>
    </location>
</feature>
<dbReference type="AlphaFoldDB" id="A0A0G1NN00"/>
<accession>A0A0G1NN00</accession>
<feature type="transmembrane region" description="Helical" evidence="1">
    <location>
        <begin position="342"/>
        <end position="360"/>
    </location>
</feature>
<evidence type="ECO:0000313" key="2">
    <source>
        <dbReference type="EMBL" id="KKU21984.1"/>
    </source>
</evidence>
<proteinExistence type="predicted"/>
<sequence length="568" mass="64374">MKLSVTNLIVILSGLLLLVISASIPIARFAQTPPGQVYGGHQFYTDDYNAYAQTIRQGLDGRWTVVDKFTSEPHSSSLFRIFYLTLGKTIGFFTTPFAKLANIEPTALVYHLSRLLLAIVLLVVIWQFLGQILFQGPPIVKLSAWLLILFANVWPKDLSAIFSLPWDWQMLLPHFREPEVTTRFFSQPHYLAGFLIAFLILTALIKHLDRQIPTKTISAVFVLAFLGSWIEPTPIVLLSATLWIYAGLLLLVFYDRSQLWQKVKSVAITALAVTLSLIPATLYYQTLRQQPPWSNNSLYESLQDFYLSPVQLLPIFGLPLIFGLIGLALSLKEKKGLIRWEVTLLLFSLIIAFFLLFYPLAPLAMINRLRIFRQPVFVIFDIFAAVAIYQLGQKVARLKFFPSVTRLSVSQIFITIMLILIILPGLPSAMAFFRDQLLEYRKIPSFAYPPVENLQAFKWLETNTPRDSAVAALYEAGSLIPQFSGNTSYLGNVVETINFSQKTDLLGRFYSGQISPDQAKQFLTDGRINYLYWGFQERSLGGNPLSYNFVKEVYSNPKVTIFQVSSSN</sequence>
<feature type="transmembrane region" description="Helical" evidence="1">
    <location>
        <begin position="372"/>
        <end position="391"/>
    </location>
</feature>
<feature type="transmembrane region" description="Helical" evidence="1">
    <location>
        <begin position="412"/>
        <end position="433"/>
    </location>
</feature>
<feature type="transmembrane region" description="Helical" evidence="1">
    <location>
        <begin position="212"/>
        <end position="230"/>
    </location>
</feature>
<keyword evidence="1" id="KW-1133">Transmembrane helix</keyword>
<dbReference type="Proteomes" id="UP000034107">
    <property type="component" value="Unassembled WGS sequence"/>
</dbReference>
<name>A0A0G1NN00_9BACT</name>
<comment type="caution">
    <text evidence="2">The sequence shown here is derived from an EMBL/GenBank/DDBJ whole genome shotgun (WGS) entry which is preliminary data.</text>
</comment>
<evidence type="ECO:0000256" key="1">
    <source>
        <dbReference type="SAM" id="Phobius"/>
    </source>
</evidence>
<evidence type="ECO:0000313" key="3">
    <source>
        <dbReference type="Proteomes" id="UP000034107"/>
    </source>
</evidence>
<keyword evidence="1" id="KW-0812">Transmembrane</keyword>
<gene>
    <name evidence="2" type="ORF">UX31_C0008G0026</name>
</gene>
<feature type="transmembrane region" description="Helical" evidence="1">
    <location>
        <begin position="305"/>
        <end position="330"/>
    </location>
</feature>
<protein>
    <submittedName>
        <fullName evidence="2">Uncharacterized protein</fullName>
    </submittedName>
</protein>
<keyword evidence="1" id="KW-0472">Membrane</keyword>
<organism evidence="2 3">
    <name type="scientific">Candidatus Nomurabacteria bacterium GW2011_GWA1_46_11</name>
    <dbReference type="NCBI Taxonomy" id="1618732"/>
    <lineage>
        <taxon>Bacteria</taxon>
        <taxon>Candidatus Nomuraibacteriota</taxon>
    </lineage>
</organism>
<dbReference type="EMBL" id="LCLS01000008">
    <property type="protein sequence ID" value="KKU21984.1"/>
    <property type="molecule type" value="Genomic_DNA"/>
</dbReference>
<feature type="transmembrane region" description="Helical" evidence="1">
    <location>
        <begin position="115"/>
        <end position="134"/>
    </location>
</feature>
<feature type="transmembrane region" description="Helical" evidence="1">
    <location>
        <begin position="266"/>
        <end position="285"/>
    </location>
</feature>